<reference evidence="3" key="1">
    <citation type="submission" date="2021-06" db="EMBL/GenBank/DDBJ databases">
        <authorList>
            <person name="Criscuolo A."/>
        </authorList>
    </citation>
    <scope>NUCLEOTIDE SEQUENCE</scope>
    <source>
        <strain evidence="3">CIP111600</strain>
    </source>
</reference>
<dbReference type="GO" id="GO:0016787">
    <property type="term" value="F:hydrolase activity"/>
    <property type="evidence" value="ECO:0007669"/>
    <property type="project" value="UniProtKB-KW"/>
</dbReference>
<sequence length="259" mass="28141">MKHVETAYSSEYAEHRLIDFFVPDRPNGACLLFIHGGGWSAGNKRQWHSVARYFCERGYVCASAGYRLAPDYVFPSQLEDVRLAMQYVKRQATAYGYAADAVAVVGSSAGGHLAAMLATVPAGDPLGATAELTDLNTVPRAAICYCPVTTLFMKRDFVNVFMGATAEEAPERFRIASPVHRLDRMEGALPPFLFLQGDHDPTTTLADTSDMCGKINASGGNADLIVLPGVKHGFGYGTETAAQQLSVRYVELFLQKYGL</sequence>
<gene>
    <name evidence="3" type="primary">aes_1</name>
    <name evidence="3" type="ORF">PAESOLCIP111_00063</name>
</gene>
<dbReference type="PANTHER" id="PTHR48081">
    <property type="entry name" value="AB HYDROLASE SUPERFAMILY PROTEIN C4A8.06C"/>
    <property type="match status" value="1"/>
</dbReference>
<name>A0A916NEA2_9BACL</name>
<keyword evidence="1 3" id="KW-0378">Hydrolase</keyword>
<dbReference type="Proteomes" id="UP000693672">
    <property type="component" value="Unassembled WGS sequence"/>
</dbReference>
<organism evidence="3 4">
    <name type="scientific">Paenibacillus solanacearum</name>
    <dbReference type="NCBI Taxonomy" id="2048548"/>
    <lineage>
        <taxon>Bacteria</taxon>
        <taxon>Bacillati</taxon>
        <taxon>Bacillota</taxon>
        <taxon>Bacilli</taxon>
        <taxon>Bacillales</taxon>
        <taxon>Paenibacillaceae</taxon>
        <taxon>Paenibacillus</taxon>
    </lineage>
</organism>
<accession>A0A916NEA2</accession>
<proteinExistence type="predicted"/>
<keyword evidence="4" id="KW-1185">Reference proteome</keyword>
<dbReference type="InterPro" id="IPR049492">
    <property type="entry name" value="BD-FAE-like_dom"/>
</dbReference>
<evidence type="ECO:0000256" key="1">
    <source>
        <dbReference type="ARBA" id="ARBA00022801"/>
    </source>
</evidence>
<evidence type="ECO:0000313" key="3">
    <source>
        <dbReference type="EMBL" id="CAG7595966.1"/>
    </source>
</evidence>
<dbReference type="PANTHER" id="PTHR48081:SF13">
    <property type="entry name" value="ALPHA_BETA HYDROLASE"/>
    <property type="match status" value="1"/>
</dbReference>
<dbReference type="EMBL" id="CAJVAS010000001">
    <property type="protein sequence ID" value="CAG7595966.1"/>
    <property type="molecule type" value="Genomic_DNA"/>
</dbReference>
<dbReference type="AlphaFoldDB" id="A0A916NEA2"/>
<dbReference type="EC" id="3.1.1.-" evidence="3"/>
<dbReference type="InterPro" id="IPR050300">
    <property type="entry name" value="GDXG_lipolytic_enzyme"/>
</dbReference>
<evidence type="ECO:0000313" key="4">
    <source>
        <dbReference type="Proteomes" id="UP000693672"/>
    </source>
</evidence>
<feature type="domain" description="BD-FAE-like" evidence="2">
    <location>
        <begin position="20"/>
        <end position="209"/>
    </location>
</feature>
<evidence type="ECO:0000259" key="2">
    <source>
        <dbReference type="Pfam" id="PF20434"/>
    </source>
</evidence>
<dbReference type="Pfam" id="PF20434">
    <property type="entry name" value="BD-FAE"/>
    <property type="match status" value="1"/>
</dbReference>
<comment type="caution">
    <text evidence="3">The sequence shown here is derived from an EMBL/GenBank/DDBJ whole genome shotgun (WGS) entry which is preliminary data.</text>
</comment>
<protein>
    <submittedName>
        <fullName evidence="3">Acetyl esterase</fullName>
        <ecNumber evidence="3">3.1.1.-</ecNumber>
    </submittedName>
</protein>
<dbReference type="RefSeq" id="WP_218089901.1">
    <property type="nucleotide sequence ID" value="NZ_CAJVAS010000001.1"/>
</dbReference>